<reference evidence="4 6" key="1">
    <citation type="journal article" date="2020" name="Stud. Mycol.">
        <title>101 Dothideomycetes genomes: a test case for predicting lifestyles and emergence of pathogens.</title>
        <authorList>
            <person name="Haridas S."/>
            <person name="Albert R."/>
            <person name="Binder M."/>
            <person name="Bloem J."/>
            <person name="Labutti K."/>
            <person name="Salamov A."/>
            <person name="Andreopoulos B."/>
            <person name="Baker S."/>
            <person name="Barry K."/>
            <person name="Bills G."/>
            <person name="Bluhm B."/>
            <person name="Cannon C."/>
            <person name="Castanera R."/>
            <person name="Culley D."/>
            <person name="Daum C."/>
            <person name="Ezra D."/>
            <person name="Gonzalez J."/>
            <person name="Henrissat B."/>
            <person name="Kuo A."/>
            <person name="Liang C."/>
            <person name="Lipzen A."/>
            <person name="Lutzoni F."/>
            <person name="Magnuson J."/>
            <person name="Mondo S."/>
            <person name="Nolan M."/>
            <person name="Ohm R."/>
            <person name="Pangilinan J."/>
            <person name="Park H.-J."/>
            <person name="Ramirez L."/>
            <person name="Alfaro M."/>
            <person name="Sun H."/>
            <person name="Tritt A."/>
            <person name="Yoshinaga Y."/>
            <person name="Zwiers L.-H."/>
            <person name="Turgeon B."/>
            <person name="Goodwin S."/>
            <person name="Spatafora J."/>
            <person name="Crous P."/>
            <person name="Grigoriev I."/>
        </authorList>
    </citation>
    <scope>NUCLEOTIDE SEQUENCE</scope>
    <source>
        <strain evidence="4 6">CBS 304.34</strain>
    </source>
</reference>
<dbReference type="InterPro" id="IPR027417">
    <property type="entry name" value="P-loop_NTPase"/>
</dbReference>
<keyword evidence="5" id="KW-1185">Reference proteome</keyword>
<dbReference type="PANTHER" id="PTHR10039:SF16">
    <property type="entry name" value="GPI INOSITOL-DEACYLASE"/>
    <property type="match status" value="1"/>
</dbReference>
<dbReference type="PROSITE" id="PS50297">
    <property type="entry name" value="ANK_REP_REGION"/>
    <property type="match status" value="3"/>
</dbReference>
<dbReference type="EMBL" id="MU003698">
    <property type="protein sequence ID" value="KAF2811526.1"/>
    <property type="molecule type" value="Genomic_DNA"/>
</dbReference>
<evidence type="ECO:0000313" key="5">
    <source>
        <dbReference type="Proteomes" id="UP000504636"/>
    </source>
</evidence>
<dbReference type="PANTHER" id="PTHR10039">
    <property type="entry name" value="AMELOGENIN"/>
    <property type="match status" value="1"/>
</dbReference>
<keyword evidence="1" id="KW-0677">Repeat</keyword>
<protein>
    <submittedName>
        <fullName evidence="4 6">Ankyrin</fullName>
    </submittedName>
</protein>
<dbReference type="SUPFAM" id="SSF52540">
    <property type="entry name" value="P-loop containing nucleoside triphosphate hydrolases"/>
    <property type="match status" value="1"/>
</dbReference>
<dbReference type="SUPFAM" id="SSF48403">
    <property type="entry name" value="Ankyrin repeat"/>
    <property type="match status" value="3"/>
</dbReference>
<dbReference type="Proteomes" id="UP000504636">
    <property type="component" value="Unplaced"/>
</dbReference>
<dbReference type="RefSeq" id="XP_033578490.1">
    <property type="nucleotide sequence ID" value="XM_033716716.1"/>
</dbReference>
<evidence type="ECO:0000259" key="3">
    <source>
        <dbReference type="Pfam" id="PF24883"/>
    </source>
</evidence>
<feature type="domain" description="Nephrocystin 3-like N-terminal" evidence="3">
    <location>
        <begin position="211"/>
        <end position="376"/>
    </location>
</feature>
<sequence length="2048" mass="227824">MADPLSVAGSIAGLISVADTVFRLVFKYARSAINAKEEVKTLADEIQALAGVLQSLRLLASGLEAEGTSFDPTIRAHHLGSLSSTLGRLQQRVEKAHTKFEKDSKAKKILQQVKWPFSTGETKELLEDLIRHKTTISLALSVDSMQKLQLCLGKQEVLSQSLSSMANAVKRIEIYTQITMSDSKKAVLDFFMKASPQPNLETSVKLRQPMTGLWLTGSPSFTTWLETPGSKLWLSGIPGAGKTVLAGAVIQDALTRSYSQPEVGVAFFFCDYKDSTTWDIVKILGAIASQLSRQNDDAYSKLQAYYDQLHPARHLEKSLDTEDLRAKITEMSEHFKQILVVVDGLDECGDNTDLVVETLSELANYTPNMSMALLSRHEVNIEEWLREDFDHIPIAAKSDDIRLYVGAEMDKRIQNRQLRITSLELRDEIMNRLVERAKGMFRWVACQLDYLCDCVNDADRREALNELPPDLPETYRRLLERVDKCPAKVKSLVQMCLQFIAFASPPLTILQLQQAVSAPQTFGVTLDELDLISEYEIARRCSSLIRKSEDGNRFEYSHFSVQEFLTDATLLNSSALERYHLSEPHSYTLLATQCLRFLQLKNFGRHPEPSEEEAVYISQRNLENPFYEYAAILWPKFARNYFGDPVLFNLAISLFRRPKTVHFLAWSVEFLRHFHDGDKVWQFPRSPEDSAGSLDFYVRSVTEDFFSPLHLAAALHIPEICKSLIADQSDLNHNSAWGSPLQLATASLAAFWKTEDQKESSPHGNLWCEELNLRSDTARKNRLETIELLVGAGAVVTNSASQVGSNLLDLSFLLAGVFLDLSATNKLMSLGVVPGPTSLDSFGRCMSTWDQKMEWDIQYEKMKVVMSDTLRDFLNHIIITRIYGTELGRQIASIAWTAASQLLFSFEWNINPMVSDSTCTEDLLRAEAMSAVLCDDPQILQDCLKDEKLDIRGTFHPSLDRPYYGCSLLHVAAQERSESVSQILVESGCDLNAPDSDGVLPIHLCARYDNRSTLEVFLQKGASHLATDSNGKNLWHYCVDSQHNYTSILRRLLDLDQDQTTEALLARTHSGMTPILEALTDRYSEEAVARLLLVIDHCAGKPQFWKAHGPVFAAAAEFGSETVIEHLLQAGADPDPIRNDNFTPLHQLGSDATPECAQILNGIYPEAHQLRFQGQTPLERYIEGQFKLNRMPQQGVLAVLATQDAVSSQDTDGETVWSFCCKQVPIRSASWNKVDTLYNGFDYVISTLLRLGAMVSYEEMKRKPGTDPKEVLLALLSHSAEEEMKDCSPHGLGLGLLHMVVEAQHGRKTLTHWLVNELTARGIDINGEAMFKPGYTPLVHHLSRGAYGMAEVLLELGANPFVNSAFDPVRASLTESGTSFLKRLLRYSNETGTPVQWNGIFTCAVKFEGSSKDIEGVTSLHYIAGQGLNEIMDFYIDESLLGDINVMTVDGYTAVHLAAIHDRAAAIHRLHVQGANLAIESHDGSTALHLAVRAEGLSAVKVLLESGAKSSLDAVAMTPMMYASALKNEDMITLLDQYLPLGVETSSSVDINSISRKRMILLARSLEHAIMRDNLEECQRLYRAGCSLDTSMPSCHGCSPMMKAIRYERLHIVDWLLQCKATTLKSACDHPGGYSAIEIAISYTSLNPILYRLLIQYIEQGGGMPDGTHYPLECAIRSHNTEGLRIFLDFVKELAEGIRQVAPQTHLTSSSQSASPKLANVVNQRIYSLKGDIFYTPLHVAVQYGNIPAIELLLNRGATVDGCDSNYLTPLECVLTQSFVVGYARCDKETTSDAAVRLVQQGAATGIPSEEDFGEKSFLHGAMCYSGYSELSPGWNSALQKVTPFPWHHHWPDFHKMAFLTSSFELYRRRLPHDALKRIMNLQPERGISPLCRASSRGILEIMENCLIMGAEIDFEGCSIGSALMIACACGRLDAVKLLVRQGAAISYVGKRGLTSAVLAGSRSERVIAWLLVGQFDEQARLNSGDEVPSDSRVNMEICPWSGIGTAALRLVGRREMQPHESSLDYAVRLSALKRQMRGVVVPQGLFP</sequence>
<dbReference type="Pfam" id="PF24883">
    <property type="entry name" value="NPHP3_N"/>
    <property type="match status" value="1"/>
</dbReference>
<dbReference type="InterPro" id="IPR036770">
    <property type="entry name" value="Ankyrin_rpt-contain_sf"/>
</dbReference>
<organism evidence="4">
    <name type="scientific">Mytilinidion resinicola</name>
    <dbReference type="NCBI Taxonomy" id="574789"/>
    <lineage>
        <taxon>Eukaryota</taxon>
        <taxon>Fungi</taxon>
        <taxon>Dikarya</taxon>
        <taxon>Ascomycota</taxon>
        <taxon>Pezizomycotina</taxon>
        <taxon>Dothideomycetes</taxon>
        <taxon>Pleosporomycetidae</taxon>
        <taxon>Mytilinidiales</taxon>
        <taxon>Mytilinidiaceae</taxon>
        <taxon>Mytilinidion</taxon>
    </lineage>
</organism>
<dbReference type="GeneID" id="54457609"/>
<dbReference type="PROSITE" id="PS50088">
    <property type="entry name" value="ANK_REPEAT"/>
    <property type="match status" value="5"/>
</dbReference>
<dbReference type="Gene3D" id="1.25.40.20">
    <property type="entry name" value="Ankyrin repeat-containing domain"/>
    <property type="match status" value="5"/>
</dbReference>
<dbReference type="Pfam" id="PF12796">
    <property type="entry name" value="Ank_2"/>
    <property type="match status" value="2"/>
</dbReference>
<feature type="repeat" description="ANK" evidence="2">
    <location>
        <begin position="1736"/>
        <end position="1765"/>
    </location>
</feature>
<evidence type="ECO:0000313" key="6">
    <source>
        <dbReference type="RefSeq" id="XP_033578490.1"/>
    </source>
</evidence>
<evidence type="ECO:0000256" key="2">
    <source>
        <dbReference type="PROSITE-ProRule" id="PRU00023"/>
    </source>
</evidence>
<evidence type="ECO:0000313" key="4">
    <source>
        <dbReference type="EMBL" id="KAF2811526.1"/>
    </source>
</evidence>
<dbReference type="Pfam" id="PF00023">
    <property type="entry name" value="Ank"/>
    <property type="match status" value="2"/>
</dbReference>
<feature type="repeat" description="ANK" evidence="2">
    <location>
        <begin position="1483"/>
        <end position="1515"/>
    </location>
</feature>
<accession>A0A6A6YRG1</accession>
<gene>
    <name evidence="4 6" type="ORF">BDZ99DRAFT_414007</name>
</gene>
<name>A0A6A6YRG1_9PEZI</name>
<dbReference type="OrthoDB" id="3944243at2759"/>
<feature type="repeat" description="ANK" evidence="2">
    <location>
        <begin position="964"/>
        <end position="996"/>
    </location>
</feature>
<dbReference type="InterPro" id="IPR056884">
    <property type="entry name" value="NPHP3-like_N"/>
</dbReference>
<feature type="repeat" description="ANK" evidence="2">
    <location>
        <begin position="1450"/>
        <end position="1482"/>
    </location>
</feature>
<evidence type="ECO:0000256" key="1">
    <source>
        <dbReference type="ARBA" id="ARBA00022737"/>
    </source>
</evidence>
<dbReference type="InterPro" id="IPR002110">
    <property type="entry name" value="Ankyrin_rpt"/>
</dbReference>
<reference evidence="6" key="2">
    <citation type="submission" date="2020-04" db="EMBL/GenBank/DDBJ databases">
        <authorList>
            <consortium name="NCBI Genome Project"/>
        </authorList>
    </citation>
    <scope>NUCLEOTIDE SEQUENCE</scope>
    <source>
        <strain evidence="6">CBS 304.34</strain>
    </source>
</reference>
<reference evidence="6" key="3">
    <citation type="submission" date="2025-04" db="UniProtKB">
        <authorList>
            <consortium name="RefSeq"/>
        </authorList>
    </citation>
    <scope>IDENTIFICATION</scope>
    <source>
        <strain evidence="6">CBS 304.34</strain>
    </source>
</reference>
<feature type="repeat" description="ANK" evidence="2">
    <location>
        <begin position="997"/>
        <end position="1029"/>
    </location>
</feature>
<keyword evidence="2" id="KW-0040">ANK repeat</keyword>
<proteinExistence type="predicted"/>
<dbReference type="Gene3D" id="3.40.50.300">
    <property type="entry name" value="P-loop containing nucleotide triphosphate hydrolases"/>
    <property type="match status" value="1"/>
</dbReference>
<dbReference type="SMART" id="SM00248">
    <property type="entry name" value="ANK"/>
    <property type="match status" value="16"/>
</dbReference>